<dbReference type="InterPro" id="IPR000994">
    <property type="entry name" value="Pept_M24"/>
</dbReference>
<dbReference type="KEGG" id="sti:Sthe_0528"/>
<dbReference type="Pfam" id="PF01321">
    <property type="entry name" value="Creatinase_N"/>
    <property type="match status" value="1"/>
</dbReference>
<organism evidence="3 4">
    <name type="scientific">Sphaerobacter thermophilus (strain ATCC 49802 / DSM 20745 / KCCM 41009 / NCIMB 13125 / S 6022)</name>
    <dbReference type="NCBI Taxonomy" id="479434"/>
    <lineage>
        <taxon>Bacteria</taxon>
        <taxon>Pseudomonadati</taxon>
        <taxon>Thermomicrobiota</taxon>
        <taxon>Thermomicrobia</taxon>
        <taxon>Sphaerobacterales</taxon>
        <taxon>Sphaerobacterineae</taxon>
        <taxon>Sphaerobacteraceae</taxon>
        <taxon>Sphaerobacter</taxon>
    </lineage>
</organism>
<dbReference type="EMBL" id="CP001823">
    <property type="protein sequence ID" value="ACZ37966.1"/>
    <property type="molecule type" value="Genomic_DNA"/>
</dbReference>
<dbReference type="InterPro" id="IPR036005">
    <property type="entry name" value="Creatinase/aminopeptidase-like"/>
</dbReference>
<dbReference type="PANTHER" id="PTHR46112">
    <property type="entry name" value="AMINOPEPTIDASE"/>
    <property type="match status" value="1"/>
</dbReference>
<reference evidence="4" key="1">
    <citation type="submission" date="2009-11" db="EMBL/GenBank/DDBJ databases">
        <title>The complete chromosome 1 of Sphaerobacter thermophilus DSM 20745.</title>
        <authorList>
            <person name="Lucas S."/>
            <person name="Copeland A."/>
            <person name="Lapidus A."/>
            <person name="Glavina del Rio T."/>
            <person name="Dalin E."/>
            <person name="Tice H."/>
            <person name="Bruce D."/>
            <person name="Goodwin L."/>
            <person name="Pitluck S."/>
            <person name="Kyrpides N."/>
            <person name="Mavromatis K."/>
            <person name="Ivanova N."/>
            <person name="Mikhailova N."/>
            <person name="LaButti K.M."/>
            <person name="Clum A."/>
            <person name="Sun H.I."/>
            <person name="Brettin T."/>
            <person name="Detter J.C."/>
            <person name="Han C."/>
            <person name="Larimer F."/>
            <person name="Land M."/>
            <person name="Hauser L."/>
            <person name="Markowitz V."/>
            <person name="Cheng J.F."/>
            <person name="Hugenholtz P."/>
            <person name="Woyke T."/>
            <person name="Wu D."/>
            <person name="Steenblock K."/>
            <person name="Schneider S."/>
            <person name="Pukall R."/>
            <person name="Goeker M."/>
            <person name="Klenk H.P."/>
            <person name="Eisen J.A."/>
        </authorList>
    </citation>
    <scope>NUCLEOTIDE SEQUENCE [LARGE SCALE GENOMIC DNA]</scope>
    <source>
        <strain evidence="4">ATCC 49802 / DSM 20745 / S 6022</strain>
    </source>
</reference>
<dbReference type="STRING" id="479434.Sthe_0528"/>
<protein>
    <submittedName>
        <fullName evidence="3">Peptidase M24</fullName>
    </submittedName>
</protein>
<feature type="domain" description="Peptidase M24" evidence="1">
    <location>
        <begin position="161"/>
        <end position="376"/>
    </location>
</feature>
<dbReference type="InterPro" id="IPR050659">
    <property type="entry name" value="Peptidase_M24B"/>
</dbReference>
<sequence>MPQLRLSDEEYLRRRRTILERLGERGITGLIAFGPNNVSYFSRFGFIATERPIAYILTRDTSALLVPRLELEHAETFALVDRVTAYPEYPGERHPMEFLKDILVDLGLSRAKIGVDSDGYGRIYGYRGPRVSELLPDAEVITVVDDIEYMQMINSEEELALIRESARWGNLAHTYLQEYCKVGVSETEISMRASYEATQAMIRTLGPEYRPMSWGRAGAHAGFRGQIGKDSAFPHAMTSNARLKPGDVLVTGAGASVWGYGSELERTMIMGEPTPEQERYFNLMLEAQTLALNTIKPGIPCSAVDKEVMRFFKEHNLEENWRHHTGHAKSTLVHEAPFLDVGDHRLIEVGMVFTVEPGIYVPGLGGFRHSDTVAVTPDGIEMITYYPRDLESLTIPI</sequence>
<dbReference type="Gene3D" id="3.40.350.10">
    <property type="entry name" value="Creatinase/prolidase N-terminal domain"/>
    <property type="match status" value="1"/>
</dbReference>
<evidence type="ECO:0000313" key="4">
    <source>
        <dbReference type="Proteomes" id="UP000002027"/>
    </source>
</evidence>
<reference evidence="3 4" key="2">
    <citation type="journal article" date="2010" name="Stand. Genomic Sci.">
        <title>Complete genome sequence of Desulfohalobium retbaense type strain (HR(100)).</title>
        <authorList>
            <person name="Spring S."/>
            <person name="Nolan M."/>
            <person name="Lapidus A."/>
            <person name="Glavina Del Rio T."/>
            <person name="Copeland A."/>
            <person name="Tice H."/>
            <person name="Cheng J.F."/>
            <person name="Lucas S."/>
            <person name="Land M."/>
            <person name="Chen F."/>
            <person name="Bruce D."/>
            <person name="Goodwin L."/>
            <person name="Pitluck S."/>
            <person name="Ivanova N."/>
            <person name="Mavromatis K."/>
            <person name="Mikhailova N."/>
            <person name="Pati A."/>
            <person name="Chen A."/>
            <person name="Palaniappan K."/>
            <person name="Hauser L."/>
            <person name="Chang Y.J."/>
            <person name="Jeffries C.D."/>
            <person name="Munk C."/>
            <person name="Kiss H."/>
            <person name="Chain P."/>
            <person name="Han C."/>
            <person name="Brettin T."/>
            <person name="Detter J.C."/>
            <person name="Schuler E."/>
            <person name="Goker M."/>
            <person name="Rohde M."/>
            <person name="Bristow J."/>
            <person name="Eisen J.A."/>
            <person name="Markowitz V."/>
            <person name="Hugenholtz P."/>
            <person name="Kyrpides N.C."/>
            <person name="Klenk H.P."/>
        </authorList>
    </citation>
    <scope>NUCLEOTIDE SEQUENCE [LARGE SCALE GENOMIC DNA]</scope>
    <source>
        <strain evidence="4">ATCC 49802 / DSM 20745 / S 6022</strain>
    </source>
</reference>
<dbReference type="AlphaFoldDB" id="D1C149"/>
<accession>D1C149</accession>
<evidence type="ECO:0000313" key="3">
    <source>
        <dbReference type="EMBL" id="ACZ37966.1"/>
    </source>
</evidence>
<evidence type="ECO:0000259" key="1">
    <source>
        <dbReference type="Pfam" id="PF00557"/>
    </source>
</evidence>
<dbReference type="eggNOG" id="COG0006">
    <property type="taxonomic scope" value="Bacteria"/>
</dbReference>
<keyword evidence="4" id="KW-1185">Reference proteome</keyword>
<proteinExistence type="predicted"/>
<dbReference type="OrthoDB" id="9806388at2"/>
<dbReference type="Gene3D" id="3.90.230.10">
    <property type="entry name" value="Creatinase/methionine aminopeptidase superfamily"/>
    <property type="match status" value="1"/>
</dbReference>
<dbReference type="PANTHER" id="PTHR46112:SF2">
    <property type="entry name" value="XAA-PRO AMINOPEPTIDASE P-RELATED"/>
    <property type="match status" value="1"/>
</dbReference>
<dbReference type="SUPFAM" id="SSF53092">
    <property type="entry name" value="Creatinase/prolidase N-terminal domain"/>
    <property type="match status" value="1"/>
</dbReference>
<name>D1C149_SPHTD</name>
<dbReference type="Pfam" id="PF00557">
    <property type="entry name" value="Peptidase_M24"/>
    <property type="match status" value="1"/>
</dbReference>
<dbReference type="SUPFAM" id="SSF55920">
    <property type="entry name" value="Creatinase/aminopeptidase"/>
    <property type="match status" value="1"/>
</dbReference>
<dbReference type="InterPro" id="IPR029149">
    <property type="entry name" value="Creatin/AminoP/Spt16_N"/>
</dbReference>
<dbReference type="RefSeq" id="WP_012871013.1">
    <property type="nucleotide sequence ID" value="NC_013523.1"/>
</dbReference>
<dbReference type="HOGENOM" id="CLU_017266_4_1_0"/>
<dbReference type="InterPro" id="IPR000587">
    <property type="entry name" value="Creatinase_N"/>
</dbReference>
<feature type="domain" description="Creatinase N-terminal" evidence="2">
    <location>
        <begin position="14"/>
        <end position="148"/>
    </location>
</feature>
<gene>
    <name evidence="3" type="ordered locus">Sthe_0528</name>
</gene>
<dbReference type="Proteomes" id="UP000002027">
    <property type="component" value="Chromosome 1"/>
</dbReference>
<dbReference type="InParanoid" id="D1C149"/>
<evidence type="ECO:0000259" key="2">
    <source>
        <dbReference type="Pfam" id="PF01321"/>
    </source>
</evidence>